<evidence type="ECO:0000256" key="6">
    <source>
        <dbReference type="ARBA" id="ARBA00022989"/>
    </source>
</evidence>
<dbReference type="GO" id="GO:0000139">
    <property type="term" value="C:Golgi membrane"/>
    <property type="evidence" value="ECO:0007669"/>
    <property type="project" value="TreeGrafter"/>
</dbReference>
<reference evidence="9 10" key="1">
    <citation type="submission" date="2014-11" db="EMBL/GenBank/DDBJ databases">
        <title>Genetic blueprint of the zoonotic pathogen Toxocara canis.</title>
        <authorList>
            <person name="Zhu X.-Q."/>
            <person name="Korhonen P.K."/>
            <person name="Cai H."/>
            <person name="Young N.D."/>
            <person name="Nejsum P."/>
            <person name="von Samson-Himmelstjerna G."/>
            <person name="Boag P.R."/>
            <person name="Tan P."/>
            <person name="Li Q."/>
            <person name="Min J."/>
            <person name="Yang Y."/>
            <person name="Wang X."/>
            <person name="Fang X."/>
            <person name="Hall R.S."/>
            <person name="Hofmann A."/>
            <person name="Sternberg P.W."/>
            <person name="Jex A.R."/>
            <person name="Gasser R.B."/>
        </authorList>
    </citation>
    <scope>NUCLEOTIDE SEQUENCE [LARGE SCALE GENOMIC DNA]</scope>
    <source>
        <strain evidence="9">PN_DK_2014</strain>
    </source>
</reference>
<dbReference type="SUPFAM" id="SSF103481">
    <property type="entry name" value="Multidrug resistance efflux transporter EmrE"/>
    <property type="match status" value="1"/>
</dbReference>
<accession>A0A0B2VNS9</accession>
<dbReference type="STRING" id="6265.A0A0B2VNS9"/>
<evidence type="ECO:0000256" key="4">
    <source>
        <dbReference type="ARBA" id="ARBA00022597"/>
    </source>
</evidence>
<comment type="subcellular location">
    <subcellularLocation>
        <location evidence="1">Endomembrane system</location>
        <topology evidence="1">Multi-pass membrane protein</topology>
    </subcellularLocation>
</comment>
<dbReference type="Proteomes" id="UP000031036">
    <property type="component" value="Unassembled WGS sequence"/>
</dbReference>
<dbReference type="InterPro" id="IPR013657">
    <property type="entry name" value="SCL35B1-4/HUT1"/>
</dbReference>
<feature type="transmembrane region" description="Helical" evidence="8">
    <location>
        <begin position="159"/>
        <end position="178"/>
    </location>
</feature>
<evidence type="ECO:0000313" key="10">
    <source>
        <dbReference type="Proteomes" id="UP000031036"/>
    </source>
</evidence>
<dbReference type="GO" id="GO:0005789">
    <property type="term" value="C:endoplasmic reticulum membrane"/>
    <property type="evidence" value="ECO:0007669"/>
    <property type="project" value="TreeGrafter"/>
</dbReference>
<keyword evidence="10" id="KW-1185">Reference proteome</keyword>
<dbReference type="Pfam" id="PF08449">
    <property type="entry name" value="UAA"/>
    <property type="match status" value="1"/>
</dbReference>
<protein>
    <submittedName>
        <fullName evidence="9">UDP-xylose and UDP-N-acetylglucosamine transporter-like</fullName>
    </submittedName>
</protein>
<evidence type="ECO:0000256" key="8">
    <source>
        <dbReference type="SAM" id="Phobius"/>
    </source>
</evidence>
<comment type="caution">
    <text evidence="9">The sequence shown here is derived from an EMBL/GenBank/DDBJ whole genome shotgun (WGS) entry which is preliminary data.</text>
</comment>
<evidence type="ECO:0000256" key="2">
    <source>
        <dbReference type="ARBA" id="ARBA00010694"/>
    </source>
</evidence>
<name>A0A0B2VNS9_TOXCA</name>
<feature type="transmembrane region" description="Helical" evidence="8">
    <location>
        <begin position="302"/>
        <end position="324"/>
    </location>
</feature>
<feature type="transmembrane region" description="Helical" evidence="8">
    <location>
        <begin position="34"/>
        <end position="53"/>
    </location>
</feature>
<keyword evidence="3" id="KW-0813">Transport</keyword>
<evidence type="ECO:0000313" key="9">
    <source>
        <dbReference type="EMBL" id="KHN83029.1"/>
    </source>
</evidence>
<dbReference type="InterPro" id="IPR037185">
    <property type="entry name" value="EmrE-like"/>
</dbReference>
<comment type="similarity">
    <text evidence="2">Belongs to the nucleotide-sugar transporter family. SLC35B subfamily.</text>
</comment>
<gene>
    <name evidence="9" type="ORF">Tcan_08204</name>
</gene>
<evidence type="ECO:0000256" key="3">
    <source>
        <dbReference type="ARBA" id="ARBA00022448"/>
    </source>
</evidence>
<feature type="transmembrane region" description="Helical" evidence="8">
    <location>
        <begin position="73"/>
        <end position="93"/>
    </location>
</feature>
<keyword evidence="5 8" id="KW-0812">Transmembrane</keyword>
<dbReference type="AlphaFoldDB" id="A0A0B2VNS9"/>
<keyword evidence="6 8" id="KW-1133">Transmembrane helix</keyword>
<dbReference type="GO" id="GO:0005464">
    <property type="term" value="F:UDP-xylose transmembrane transporter activity"/>
    <property type="evidence" value="ECO:0007669"/>
    <property type="project" value="TreeGrafter"/>
</dbReference>
<evidence type="ECO:0000256" key="5">
    <source>
        <dbReference type="ARBA" id="ARBA00022692"/>
    </source>
</evidence>
<feature type="transmembrane region" description="Helical" evidence="8">
    <location>
        <begin position="268"/>
        <end position="290"/>
    </location>
</feature>
<sequence>MSSALVPISGTLAGCIGCMYFVESIAKEEPGSMNLMTFSTFTFISLEGLIFTSKFFSVPNKIPLKEEPGSMNLMTFSTFTFISLEGLIFTSKFFSVPNKIPLKGYLPTVITFFLVNVINNQALNFHVPVPLHIIFRSGSLLASLIMSKLLQGRHYSPRKYLAVMMITIGIIICTLATSNQKKSDGFNAADASKHYREWLIGIGMLVTALLASAYLAICQERMYTKYGKHSREAMFVVHAASLPFFSFMGNDIYKYMKIFSASSPVQLLFISVPHMWALLGASCILQWVCIRFVYRLNAEVESLTVTLVVTLRKFLSLLISIVWFKNPFTLQHWIGAILVFSGTLAFADIWGQRTKKQNEKKTQ</sequence>
<feature type="transmembrane region" description="Helical" evidence="8">
    <location>
        <begin position="198"/>
        <end position="217"/>
    </location>
</feature>
<dbReference type="OrthoDB" id="999962at2759"/>
<dbReference type="GO" id="GO:0005462">
    <property type="term" value="F:UDP-N-acetylglucosamine transmembrane transporter activity"/>
    <property type="evidence" value="ECO:0007669"/>
    <property type="project" value="TreeGrafter"/>
</dbReference>
<dbReference type="PANTHER" id="PTHR10778:SF4">
    <property type="entry name" value="NUCLEOTIDE SUGAR TRANSPORTER SLC35B4"/>
    <property type="match status" value="1"/>
</dbReference>
<proteinExistence type="inferred from homology"/>
<organism evidence="9 10">
    <name type="scientific">Toxocara canis</name>
    <name type="common">Canine roundworm</name>
    <dbReference type="NCBI Taxonomy" id="6265"/>
    <lineage>
        <taxon>Eukaryota</taxon>
        <taxon>Metazoa</taxon>
        <taxon>Ecdysozoa</taxon>
        <taxon>Nematoda</taxon>
        <taxon>Chromadorea</taxon>
        <taxon>Rhabditida</taxon>
        <taxon>Spirurina</taxon>
        <taxon>Ascaridomorpha</taxon>
        <taxon>Ascaridoidea</taxon>
        <taxon>Toxocaridae</taxon>
        <taxon>Toxocara</taxon>
    </lineage>
</organism>
<feature type="transmembrane region" description="Helical" evidence="8">
    <location>
        <begin position="229"/>
        <end position="248"/>
    </location>
</feature>
<dbReference type="EMBL" id="JPKZ01001275">
    <property type="protein sequence ID" value="KHN83029.1"/>
    <property type="molecule type" value="Genomic_DNA"/>
</dbReference>
<dbReference type="PANTHER" id="PTHR10778">
    <property type="entry name" value="SOLUTE CARRIER FAMILY 35 MEMBER B"/>
    <property type="match status" value="1"/>
</dbReference>
<keyword evidence="4" id="KW-0762">Sugar transport</keyword>
<evidence type="ECO:0000256" key="7">
    <source>
        <dbReference type="ARBA" id="ARBA00023136"/>
    </source>
</evidence>
<dbReference type="OMA" id="NPFTGWH"/>
<evidence type="ECO:0000256" key="1">
    <source>
        <dbReference type="ARBA" id="ARBA00004127"/>
    </source>
</evidence>
<feature type="transmembrane region" description="Helical" evidence="8">
    <location>
        <begin position="330"/>
        <end position="351"/>
    </location>
</feature>
<keyword evidence="7 8" id="KW-0472">Membrane</keyword>
<feature type="transmembrane region" description="Helical" evidence="8">
    <location>
        <begin position="6"/>
        <end position="22"/>
    </location>
</feature>